<dbReference type="InterPro" id="IPR000073">
    <property type="entry name" value="AB_hydrolase_1"/>
</dbReference>
<protein>
    <recommendedName>
        <fullName evidence="2">AB hydrolase-1 domain-containing protein</fullName>
    </recommendedName>
</protein>
<evidence type="ECO:0000256" key="1">
    <source>
        <dbReference type="SAM" id="MobiDB-lite"/>
    </source>
</evidence>
<dbReference type="RefSeq" id="XP_025361807.1">
    <property type="nucleotide sequence ID" value="XM_025508306.1"/>
</dbReference>
<dbReference type="Gene3D" id="3.40.50.1820">
    <property type="entry name" value="alpha/beta hydrolase"/>
    <property type="match status" value="1"/>
</dbReference>
<keyword evidence="4" id="KW-1185">Reference proteome</keyword>
<reference evidence="3 4" key="1">
    <citation type="journal article" date="2018" name="Mol. Biol. Evol.">
        <title>Broad Genomic Sampling Reveals a Smut Pathogenic Ancestry of the Fungal Clade Ustilaginomycotina.</title>
        <authorList>
            <person name="Kijpornyongpan T."/>
            <person name="Mondo S.J."/>
            <person name="Barry K."/>
            <person name="Sandor L."/>
            <person name="Lee J."/>
            <person name="Lipzen A."/>
            <person name="Pangilinan J."/>
            <person name="LaButti K."/>
            <person name="Hainaut M."/>
            <person name="Henrissat B."/>
            <person name="Grigoriev I.V."/>
            <person name="Spatafora J.W."/>
            <person name="Aime M.C."/>
        </authorList>
    </citation>
    <scope>NUCLEOTIDE SEQUENCE [LARGE SCALE GENOMIC DNA]</scope>
    <source>
        <strain evidence="3 4">MCA 5214</strain>
    </source>
</reference>
<name>A0A316UVP1_9BASI</name>
<dbReference type="Proteomes" id="UP000245884">
    <property type="component" value="Unassembled WGS sequence"/>
</dbReference>
<organism evidence="3 4">
    <name type="scientific">Jaminaea rosea</name>
    <dbReference type="NCBI Taxonomy" id="1569628"/>
    <lineage>
        <taxon>Eukaryota</taxon>
        <taxon>Fungi</taxon>
        <taxon>Dikarya</taxon>
        <taxon>Basidiomycota</taxon>
        <taxon>Ustilaginomycotina</taxon>
        <taxon>Exobasidiomycetes</taxon>
        <taxon>Microstromatales</taxon>
        <taxon>Microstromatales incertae sedis</taxon>
        <taxon>Jaminaea</taxon>
    </lineage>
</organism>
<feature type="domain" description="AB hydrolase-1" evidence="2">
    <location>
        <begin position="46"/>
        <end position="272"/>
    </location>
</feature>
<dbReference type="EMBL" id="KZ819669">
    <property type="protein sequence ID" value="PWN27195.1"/>
    <property type="molecule type" value="Genomic_DNA"/>
</dbReference>
<proteinExistence type="predicted"/>
<sequence>MSASSQRKETEIKIPFPSRSDHKIDLAGILSQHDPSSSAVRRPLALILHGVLSHKSQSFHPLLASSLPIDSLRFDFRGNADSPLLEGQEWDMAGFHEDCRDLDAVVEWMEEEYGYQVEAIIGHSRGSLIGWKWMSEAYGDDDLQGGSTVDNEERRWIQKRRQRGAGSGRAPPAWVSLCGRWNMDRIHDRDQVYAEQFKDKGFFEWKAKVAGKQVTARVTPAAVESFASYPIASYVSRYPSHSPPLLIHGTSDETVPSADVGYYINGLSAKHARTQSGTGSTWGQVHLVEGANHMLRGKYDEVVAVIKQWYEAQRRGSSNEDGPQMALEASQEGDVLERSWNETGAGKGKL</sequence>
<dbReference type="SUPFAM" id="SSF53474">
    <property type="entry name" value="alpha/beta-Hydrolases"/>
    <property type="match status" value="1"/>
</dbReference>
<dbReference type="STRING" id="1569628.A0A316UVP1"/>
<dbReference type="GeneID" id="37030129"/>
<accession>A0A316UVP1</accession>
<feature type="region of interest" description="Disordered" evidence="1">
    <location>
        <begin position="314"/>
        <end position="350"/>
    </location>
</feature>
<dbReference type="AlphaFoldDB" id="A0A316UVP1"/>
<dbReference type="Pfam" id="PF00561">
    <property type="entry name" value="Abhydrolase_1"/>
    <property type="match status" value="1"/>
</dbReference>
<gene>
    <name evidence="3" type="ORF">BDZ90DRAFT_260859</name>
</gene>
<dbReference type="InterPro" id="IPR029058">
    <property type="entry name" value="AB_hydrolase_fold"/>
</dbReference>
<evidence type="ECO:0000313" key="3">
    <source>
        <dbReference type="EMBL" id="PWN27195.1"/>
    </source>
</evidence>
<dbReference type="OrthoDB" id="9988524at2759"/>
<evidence type="ECO:0000259" key="2">
    <source>
        <dbReference type="Pfam" id="PF00561"/>
    </source>
</evidence>
<evidence type="ECO:0000313" key="4">
    <source>
        <dbReference type="Proteomes" id="UP000245884"/>
    </source>
</evidence>